<keyword evidence="6" id="KW-0521">NADP</keyword>
<evidence type="ECO:0000256" key="2">
    <source>
        <dbReference type="ARBA" id="ARBA00013223"/>
    </source>
</evidence>
<evidence type="ECO:0000256" key="11">
    <source>
        <dbReference type="SAM" id="MobiDB-lite"/>
    </source>
</evidence>
<dbReference type="PROSITE" id="PS00198">
    <property type="entry name" value="4FE4S_FER_1"/>
    <property type="match status" value="1"/>
</dbReference>
<evidence type="ECO:0000256" key="9">
    <source>
        <dbReference type="ARBA" id="ARBA00023014"/>
    </source>
</evidence>
<dbReference type="RefSeq" id="WP_163771815.1">
    <property type="nucleotide sequence ID" value="NZ_JAAGXA010000005.1"/>
</dbReference>
<sequence>MPHVVTRSCCGDASCVFACPVNCIHPTPDEPDFATAEMLYVDPVACVDCGACVSACPVGAIKPHTKLTDAELPFLEINQLFHTPPAPRPVQAPLRKIARTDPARGGLRVAIVGSGPAALYAADEVLKQEGARVTVVDRLPTPYGLARAGVAPDHPDTREVIGLFREIERQEGFAYVLGAEVGTDLTHEDLAAHHHAVLYATGASLDRRLGIPGEDLAGSGTATSFVAWYNGHPDHTTLDVPLDAERVVVVGNGNVALDVARILATDPERLAGTDIADHALAALRTSAVREVVLVARRGAAQAACTLPELTGLAMRDDIDLVVEGGLRLDEETERRRADGTLDRLLEQKLRVLEKLPAPRGGGRRRVVLRFGASPARVLGEGVVEGLELVENDLVVDADGTVRAVATDRTTVLDAGLVLRSVGYRGRPVAGVPFDEVSATIPNVAGRVVDAAGAPVPATYVAGWIKRGPSGFIGTNKSDAEETVAHLVDDFNTGLLPAPAGAPTSFAALVRRRVPGALDLAGWRAVDSYERAWGAEHGRPRRRLVDRDAIAEVVRVAAERQEREGLARVRHARTVPWRRSEGRAPTGSVPPRP</sequence>
<dbReference type="InterPro" id="IPR017896">
    <property type="entry name" value="4Fe4S_Fe-S-bd"/>
</dbReference>
<evidence type="ECO:0000313" key="14">
    <source>
        <dbReference type="Proteomes" id="UP000468687"/>
    </source>
</evidence>
<dbReference type="GO" id="GO:0051536">
    <property type="term" value="F:iron-sulfur cluster binding"/>
    <property type="evidence" value="ECO:0007669"/>
    <property type="project" value="UniProtKB-KW"/>
</dbReference>
<accession>A0A6P0HKU6</accession>
<dbReference type="PANTHER" id="PTHR48467">
    <property type="entry name" value="GLUTAMATE SYNTHASE 1 [NADH], CHLOROPLASTIC-LIKE"/>
    <property type="match status" value="1"/>
</dbReference>
<organism evidence="13 14">
    <name type="scientific">Nocardioides zeae</name>
    <dbReference type="NCBI Taxonomy" id="1457234"/>
    <lineage>
        <taxon>Bacteria</taxon>
        <taxon>Bacillati</taxon>
        <taxon>Actinomycetota</taxon>
        <taxon>Actinomycetes</taxon>
        <taxon>Propionibacteriales</taxon>
        <taxon>Nocardioidaceae</taxon>
        <taxon>Nocardioides</taxon>
    </lineage>
</organism>
<keyword evidence="4" id="KW-0479">Metal-binding</keyword>
<dbReference type="EC" id="1.18.1.2" evidence="2"/>
<comment type="catalytic activity">
    <reaction evidence="10">
        <text>2 reduced [2Fe-2S]-[ferredoxin] + NADP(+) + H(+) = 2 oxidized [2Fe-2S]-[ferredoxin] + NADPH</text>
        <dbReference type="Rhea" id="RHEA:20125"/>
        <dbReference type="Rhea" id="RHEA-COMP:10000"/>
        <dbReference type="Rhea" id="RHEA-COMP:10001"/>
        <dbReference type="ChEBI" id="CHEBI:15378"/>
        <dbReference type="ChEBI" id="CHEBI:33737"/>
        <dbReference type="ChEBI" id="CHEBI:33738"/>
        <dbReference type="ChEBI" id="CHEBI:57783"/>
        <dbReference type="ChEBI" id="CHEBI:58349"/>
        <dbReference type="EC" id="1.18.1.2"/>
    </reaction>
</comment>
<proteinExistence type="predicted"/>
<dbReference type="PANTHER" id="PTHR48467:SF1">
    <property type="entry name" value="GLUTAMATE SYNTHASE 1 [NADH], CHLOROPLASTIC-LIKE"/>
    <property type="match status" value="1"/>
</dbReference>
<protein>
    <recommendedName>
        <fullName evidence="2">ferredoxin--NADP(+) reductase</fullName>
        <ecNumber evidence="2">1.18.1.2</ecNumber>
    </recommendedName>
</protein>
<name>A0A6P0HKU6_9ACTN</name>
<evidence type="ECO:0000256" key="7">
    <source>
        <dbReference type="ARBA" id="ARBA00023002"/>
    </source>
</evidence>
<keyword evidence="5" id="KW-0274">FAD</keyword>
<comment type="cofactor">
    <cofactor evidence="1">
        <name>FAD</name>
        <dbReference type="ChEBI" id="CHEBI:57692"/>
    </cofactor>
</comment>
<dbReference type="Pfam" id="PF00037">
    <property type="entry name" value="Fer4"/>
    <property type="match status" value="1"/>
</dbReference>
<dbReference type="SUPFAM" id="SSF51971">
    <property type="entry name" value="Nucleotide-binding domain"/>
    <property type="match status" value="1"/>
</dbReference>
<keyword evidence="9" id="KW-0411">Iron-sulfur</keyword>
<evidence type="ECO:0000256" key="1">
    <source>
        <dbReference type="ARBA" id="ARBA00001974"/>
    </source>
</evidence>
<gene>
    <name evidence="13" type="ORF">G3T38_08195</name>
</gene>
<keyword evidence="3" id="KW-0285">Flavoprotein</keyword>
<keyword evidence="7" id="KW-0560">Oxidoreductase</keyword>
<evidence type="ECO:0000256" key="10">
    <source>
        <dbReference type="ARBA" id="ARBA00047776"/>
    </source>
</evidence>
<dbReference type="AlphaFoldDB" id="A0A6P0HKU6"/>
<dbReference type="PROSITE" id="PS51379">
    <property type="entry name" value="4FE4S_FER_2"/>
    <property type="match status" value="2"/>
</dbReference>
<evidence type="ECO:0000256" key="8">
    <source>
        <dbReference type="ARBA" id="ARBA00023004"/>
    </source>
</evidence>
<keyword evidence="8" id="KW-0408">Iron</keyword>
<evidence type="ECO:0000256" key="3">
    <source>
        <dbReference type="ARBA" id="ARBA00022630"/>
    </source>
</evidence>
<dbReference type="InterPro" id="IPR017900">
    <property type="entry name" value="4Fe4S_Fe_S_CS"/>
</dbReference>
<dbReference type="InterPro" id="IPR055275">
    <property type="entry name" value="Ferredox_Rdtase"/>
</dbReference>
<dbReference type="EMBL" id="JAAGXA010000005">
    <property type="protein sequence ID" value="NEN78255.1"/>
    <property type="molecule type" value="Genomic_DNA"/>
</dbReference>
<dbReference type="Pfam" id="PF07992">
    <property type="entry name" value="Pyr_redox_2"/>
    <property type="match status" value="1"/>
</dbReference>
<evidence type="ECO:0000259" key="12">
    <source>
        <dbReference type="PROSITE" id="PS51379"/>
    </source>
</evidence>
<dbReference type="InterPro" id="IPR036188">
    <property type="entry name" value="FAD/NAD-bd_sf"/>
</dbReference>
<dbReference type="Gene3D" id="3.50.50.60">
    <property type="entry name" value="FAD/NAD(P)-binding domain"/>
    <property type="match status" value="1"/>
</dbReference>
<feature type="domain" description="4Fe-4S ferredoxin-type" evidence="12">
    <location>
        <begin position="37"/>
        <end position="66"/>
    </location>
</feature>
<feature type="domain" description="4Fe-4S ferredoxin-type" evidence="12">
    <location>
        <begin position="1"/>
        <end position="29"/>
    </location>
</feature>
<dbReference type="InterPro" id="IPR023753">
    <property type="entry name" value="FAD/NAD-binding_dom"/>
</dbReference>
<evidence type="ECO:0000313" key="13">
    <source>
        <dbReference type="EMBL" id="NEN78255.1"/>
    </source>
</evidence>
<dbReference type="SUPFAM" id="SSF54862">
    <property type="entry name" value="4Fe-4S ferredoxins"/>
    <property type="match status" value="1"/>
</dbReference>
<dbReference type="GO" id="GO:0046872">
    <property type="term" value="F:metal ion binding"/>
    <property type="evidence" value="ECO:0007669"/>
    <property type="project" value="UniProtKB-KW"/>
</dbReference>
<dbReference type="PRINTS" id="PR00419">
    <property type="entry name" value="ADXRDTASE"/>
</dbReference>
<evidence type="ECO:0000256" key="6">
    <source>
        <dbReference type="ARBA" id="ARBA00022857"/>
    </source>
</evidence>
<dbReference type="Gene3D" id="3.40.50.720">
    <property type="entry name" value="NAD(P)-binding Rossmann-like Domain"/>
    <property type="match status" value="1"/>
</dbReference>
<comment type="caution">
    <text evidence="13">The sequence shown here is derived from an EMBL/GenBank/DDBJ whole genome shotgun (WGS) entry which is preliminary data.</text>
</comment>
<dbReference type="Proteomes" id="UP000468687">
    <property type="component" value="Unassembled WGS sequence"/>
</dbReference>
<keyword evidence="14" id="KW-1185">Reference proteome</keyword>
<evidence type="ECO:0000256" key="5">
    <source>
        <dbReference type="ARBA" id="ARBA00022827"/>
    </source>
</evidence>
<dbReference type="GO" id="GO:0004324">
    <property type="term" value="F:ferredoxin-NADP+ reductase activity"/>
    <property type="evidence" value="ECO:0007669"/>
    <property type="project" value="UniProtKB-EC"/>
</dbReference>
<dbReference type="Gene3D" id="3.30.70.20">
    <property type="match status" value="1"/>
</dbReference>
<evidence type="ECO:0000256" key="4">
    <source>
        <dbReference type="ARBA" id="ARBA00022723"/>
    </source>
</evidence>
<reference evidence="13 14" key="1">
    <citation type="journal article" date="2014" name="Int. J. Syst. Evol. Microbiol.">
        <title>Nocardioides zeae sp. nov., isolated from the stem of Zea mays.</title>
        <authorList>
            <person name="Glaeser S.P."/>
            <person name="McInroy J.A."/>
            <person name="Busse H.J."/>
            <person name="Kampfer P."/>
        </authorList>
    </citation>
    <scope>NUCLEOTIDE SEQUENCE [LARGE SCALE GENOMIC DNA]</scope>
    <source>
        <strain evidence="13 14">JCM 30728</strain>
    </source>
</reference>
<feature type="region of interest" description="Disordered" evidence="11">
    <location>
        <begin position="571"/>
        <end position="592"/>
    </location>
</feature>